<proteinExistence type="predicted"/>
<dbReference type="Gene3D" id="3.40.630.30">
    <property type="match status" value="1"/>
</dbReference>
<dbReference type="OrthoDB" id="190266at2"/>
<name>A0A5B8U284_9ACTN</name>
<dbReference type="InterPro" id="IPR003781">
    <property type="entry name" value="CoA-bd"/>
</dbReference>
<evidence type="ECO:0000259" key="1">
    <source>
        <dbReference type="PROSITE" id="PS51186"/>
    </source>
</evidence>
<feature type="domain" description="N-acetyltransferase" evidence="1">
    <location>
        <begin position="18"/>
        <end position="179"/>
    </location>
</feature>
<evidence type="ECO:0000313" key="3">
    <source>
        <dbReference type="Proteomes" id="UP000321805"/>
    </source>
</evidence>
<dbReference type="Proteomes" id="UP000321805">
    <property type="component" value="Chromosome"/>
</dbReference>
<evidence type="ECO:0000313" key="2">
    <source>
        <dbReference type="EMBL" id="QEC47189.1"/>
    </source>
</evidence>
<dbReference type="RefSeq" id="WP_146917344.1">
    <property type="nucleotide sequence ID" value="NZ_CP042430.1"/>
</dbReference>
<keyword evidence="3" id="KW-1185">Reference proteome</keyword>
<dbReference type="Pfam" id="PF13549">
    <property type="entry name" value="ATP-grasp_5"/>
    <property type="match status" value="1"/>
</dbReference>
<dbReference type="SUPFAM" id="SSF55729">
    <property type="entry name" value="Acyl-CoA N-acyltransferases (Nat)"/>
    <property type="match status" value="1"/>
</dbReference>
<dbReference type="SUPFAM" id="SSF51735">
    <property type="entry name" value="NAD(P)-binding Rossmann-fold domains"/>
    <property type="match status" value="1"/>
</dbReference>
<accession>A0A5B8U284</accession>
<dbReference type="InterPro" id="IPR016102">
    <property type="entry name" value="Succinyl-CoA_synth-like"/>
</dbReference>
<dbReference type="Pfam" id="PF00583">
    <property type="entry name" value="Acetyltransf_1"/>
    <property type="match status" value="1"/>
</dbReference>
<dbReference type="InterPro" id="IPR016181">
    <property type="entry name" value="Acyl_CoA_acyltransferase"/>
</dbReference>
<gene>
    <name evidence="2" type="ORF">FSW04_06025</name>
</gene>
<organism evidence="2 3">
    <name type="scientific">Baekduia soli</name>
    <dbReference type="NCBI Taxonomy" id="496014"/>
    <lineage>
        <taxon>Bacteria</taxon>
        <taxon>Bacillati</taxon>
        <taxon>Actinomycetota</taxon>
        <taxon>Thermoleophilia</taxon>
        <taxon>Solirubrobacterales</taxon>
        <taxon>Baekduiaceae</taxon>
        <taxon>Baekduia</taxon>
    </lineage>
</organism>
<reference evidence="2 3" key="1">
    <citation type="journal article" date="2018" name="J. Microbiol.">
        <title>Baekduia soli gen. nov., sp. nov., a novel bacterium isolated from the soil of Baekdu Mountain and proposal of a novel family name, Baekduiaceae fam. nov.</title>
        <authorList>
            <person name="An D.S."/>
            <person name="Siddiqi M.Z."/>
            <person name="Kim K.H."/>
            <person name="Yu H.S."/>
            <person name="Im W.T."/>
        </authorList>
    </citation>
    <scope>NUCLEOTIDE SEQUENCE [LARGE SCALE GENOMIC DNA]</scope>
    <source>
        <strain evidence="2 3">BR7-21</strain>
    </source>
</reference>
<dbReference type="SUPFAM" id="SSF52210">
    <property type="entry name" value="Succinyl-CoA synthetase domains"/>
    <property type="match status" value="2"/>
</dbReference>
<dbReference type="Gene3D" id="3.40.50.720">
    <property type="entry name" value="NAD(P)-binding Rossmann-like Domain"/>
    <property type="match status" value="1"/>
</dbReference>
<dbReference type="Pfam" id="PF13380">
    <property type="entry name" value="CoA_binding_2"/>
    <property type="match status" value="1"/>
</dbReference>
<dbReference type="InterPro" id="IPR032875">
    <property type="entry name" value="Succ_CoA_lig_flav_dom"/>
</dbReference>
<dbReference type="PANTHER" id="PTHR42793">
    <property type="entry name" value="COA BINDING DOMAIN CONTAINING PROTEIN"/>
    <property type="match status" value="1"/>
</dbReference>
<protein>
    <submittedName>
        <fullName evidence="2">GNAT family N-acetyltransferase</fullName>
    </submittedName>
</protein>
<dbReference type="EMBL" id="CP042430">
    <property type="protein sequence ID" value="QEC47189.1"/>
    <property type="molecule type" value="Genomic_DNA"/>
</dbReference>
<dbReference type="Gene3D" id="3.30.470.20">
    <property type="entry name" value="ATP-grasp fold, B domain"/>
    <property type="match status" value="1"/>
</dbReference>
<dbReference type="Gene3D" id="3.40.50.261">
    <property type="entry name" value="Succinyl-CoA synthetase domains"/>
    <property type="match status" value="2"/>
</dbReference>
<dbReference type="AlphaFoldDB" id="A0A5B8U284"/>
<dbReference type="InterPro" id="IPR000182">
    <property type="entry name" value="GNAT_dom"/>
</dbReference>
<sequence>MPSSPTVRDVILRDGAALRLRSPQPEDEADIRAFFDRLSFESRYMRFHGAGRTDLVSRDYAQADGEARMPLLAHLGDRIVAVAGYDRLNEPDAAEVAFAVSEEMRGRGLATRMLEQLAEIAAGRGITRFDAEVLADNRAMLHVFSNVGFGVRRVTSHGVVHLDLDLRPTEALAERIDDRTHAATVVSLQALLRPQSVAVVGASSRPGSIGGAIYQAIILGGFAGVATPVHRDGGIVASTRAVRSLAELPEPAELAVVAVGAGDVQAVAEEAAACGVRALLVVSTGFGDTDEPEGRAREEALLATVRAHGLRLVGPNALGVVNTDPEVALQALIGRVPVRAGGLGLSSQSGALGLALLGHAAARRMGVSSFLALGNRADVSTNDVLEHFADDERTKVVAFYVESFGNPRRFSQVARRVSRRKPILAVKGSRRAEGDARQNLRIAAALTDAAATEALFHQAGVLRVESTQTLFDAAEFLERQPLPAGRSIGIVTNSGGLGTVAADAAAVRGLRLARTSDATRARLAADLPAADRIGNPIDLGVRAPVDDERAAVRALLDDEGVDAVLVVHVGLGGDDPGMRLAALEDAVADASKPVAACVVGLDGELPERDERRVPNYRFPEAAIRALAIAADRRDWLGRRLGQAPELPGFDADAARVLVAGAQDGRLDAEQVVALLGTAGLALAPGARAVPEDAVEVLVGAVNDAELGPVIGVGAGGGRPLVPGDVAFRLAPLTDVDAEDLVDAPAALRAALATGRHDVAALRDVVLRVAALADALPELAEAELDPVRVAPGGVTVAGARMRIAPPPQRERAKTW</sequence>
<dbReference type="SMART" id="SM00881">
    <property type="entry name" value="CoA_binding"/>
    <property type="match status" value="1"/>
</dbReference>
<dbReference type="PROSITE" id="PS51186">
    <property type="entry name" value="GNAT"/>
    <property type="match status" value="1"/>
</dbReference>
<dbReference type="KEGG" id="bsol:FSW04_06025"/>
<dbReference type="CDD" id="cd04301">
    <property type="entry name" value="NAT_SF"/>
    <property type="match status" value="1"/>
</dbReference>
<keyword evidence="2" id="KW-0808">Transferase</keyword>
<dbReference type="PANTHER" id="PTHR42793:SF1">
    <property type="entry name" value="PEPTIDYL-LYSINE N-ACETYLTRANSFERASE PATZ"/>
    <property type="match status" value="1"/>
</dbReference>
<dbReference type="GO" id="GO:0016747">
    <property type="term" value="F:acyltransferase activity, transferring groups other than amino-acyl groups"/>
    <property type="evidence" value="ECO:0007669"/>
    <property type="project" value="InterPro"/>
</dbReference>
<dbReference type="InterPro" id="IPR036291">
    <property type="entry name" value="NAD(P)-bd_dom_sf"/>
</dbReference>
<dbReference type="Pfam" id="PF13607">
    <property type="entry name" value="Succ_CoA_lig"/>
    <property type="match status" value="1"/>
</dbReference>